<evidence type="ECO:0000313" key="2">
    <source>
        <dbReference type="Proteomes" id="UP000007993"/>
    </source>
</evidence>
<dbReference type="RefSeq" id="WP_007332120.1">
    <property type="nucleotide sequence ID" value="NZ_AMCW01000063.1"/>
</dbReference>
<sequence length="74" mass="8452">MIRRKLRNGKLKRLNAGIGEQLEDMAKKVEALRVPLKAHNPGDPVIDEAFNDFGHSIRKLRAVVRSRMQNMTSK</sequence>
<dbReference type="Proteomes" id="UP000007993">
    <property type="component" value="Unassembled WGS sequence"/>
</dbReference>
<proteinExistence type="predicted"/>
<dbReference type="EMBL" id="AMCW01000063">
    <property type="protein sequence ID" value="EKK02310.1"/>
    <property type="molecule type" value="Genomic_DNA"/>
</dbReference>
<dbReference type="PATRIC" id="fig|993517.3.peg.2540"/>
<evidence type="ECO:0000313" key="1">
    <source>
        <dbReference type="EMBL" id="EKK02310.1"/>
    </source>
</evidence>
<name>K5CER0_RHOBT</name>
<protein>
    <submittedName>
        <fullName evidence="1">Uncharacterized protein</fullName>
    </submittedName>
</protein>
<reference evidence="1 2" key="1">
    <citation type="journal article" date="2013" name="Mar. Genomics">
        <title>Expression of sulfatases in Rhodopirellula baltica and the diversity of sulfatases in the genus Rhodopirellula.</title>
        <authorList>
            <person name="Wegner C.E."/>
            <person name="Richter-Heitmann T."/>
            <person name="Klindworth A."/>
            <person name="Klockow C."/>
            <person name="Richter M."/>
            <person name="Achstetter T."/>
            <person name="Glockner F.O."/>
            <person name="Harder J."/>
        </authorList>
    </citation>
    <scope>NUCLEOTIDE SEQUENCE [LARGE SCALE GENOMIC DNA]</scope>
    <source>
        <strain evidence="1 2">SH28</strain>
    </source>
</reference>
<gene>
    <name evidence="1" type="ORF">RBSH_02346</name>
</gene>
<dbReference type="AlphaFoldDB" id="K5CER0"/>
<comment type="caution">
    <text evidence="1">The sequence shown here is derived from an EMBL/GenBank/DDBJ whole genome shotgun (WGS) entry which is preliminary data.</text>
</comment>
<accession>K5CER0</accession>
<organism evidence="1 2">
    <name type="scientific">Rhodopirellula baltica SH28</name>
    <dbReference type="NCBI Taxonomy" id="993517"/>
    <lineage>
        <taxon>Bacteria</taxon>
        <taxon>Pseudomonadati</taxon>
        <taxon>Planctomycetota</taxon>
        <taxon>Planctomycetia</taxon>
        <taxon>Pirellulales</taxon>
        <taxon>Pirellulaceae</taxon>
        <taxon>Rhodopirellula</taxon>
    </lineage>
</organism>